<dbReference type="InterPro" id="IPR015422">
    <property type="entry name" value="PyrdxlP-dep_Trfase_small"/>
</dbReference>
<evidence type="ECO:0000259" key="5">
    <source>
        <dbReference type="PROSITE" id="PS51253"/>
    </source>
</evidence>
<protein>
    <submittedName>
        <fullName evidence="6">DEKNAAC101556</fullName>
    </submittedName>
</protein>
<dbReference type="OrthoDB" id="3512640at2759"/>
<dbReference type="Gene3D" id="3.90.1150.10">
    <property type="entry name" value="Aspartate Aminotransferase, domain 1"/>
    <property type="match status" value="1"/>
</dbReference>
<dbReference type="InterPro" id="IPR015424">
    <property type="entry name" value="PyrdxlP-dep_Trfase"/>
</dbReference>
<dbReference type="SUPFAM" id="SSF53383">
    <property type="entry name" value="PLP-dependent transferases"/>
    <property type="match status" value="1"/>
</dbReference>
<sequence length="845" mass="92872">MDKLRNSKLPRATLKEKIEVLDYIAGPPKRSQLEALAHFKAQKRFAISQATLSNWTLKERQLRAEFLENPNLEDYRKKPVLKHPEVTKAVEKYVEQAFKEGQAITDNMIKKIFVKYLKEYGYTESDFKISGGMLHSFKKRNFISGGRIVEAPKRRRSNGGGSISSIGSIGTVGSIGPIDPLDIQSMPTTVSSANASANHVSTVSSVLPANIRSPETTTTSSSSPFTATSELKQQQLQQQQQIGTSQISGSDQDLDINFDDIFNNPIVGFNTRLIHSDDSFPNLISGLSYQQPGVVDSLLGGGGVGVANTAAPSGNINVGIPPMMVPPNPLSAPDPPPYVQPTKPLPNASDGTVTHPYSSVLFGNYPAFHPLYAQTNKNPQSSVHTSPSSLNNPAPNPTSSLSHPIPFRAPSVSVMTRNTSTFVKNLEPDKENTSSTAAPHNLPYYPSYQSPMQYQQGEYNRHQRPYVLENFAYSRSSHPNSEKVEKILENITEGYVTIYNSGTSAIMGILSYLNPPMVCINNSGYQGTHQVIKLLRKLTGTQQKSLDEVDQLVPKSVVVLETPMNPEGYLLDIANFAKLAHEKQSFLLVDSTLAPPPLQFPFKHGADYIVYSAVKYLAGVSDLSAGFVVSRHKSDMVGLHSERFALGTNIANFDSFLLLRSLRTYRMRILTQCSNTKKVLHYLQKHLKKYQDVVTKLHHSSLQTNNDCFRKQLNGYYNPVFAIQFKYRQLAETVLTRFNFLSNNPNLEGGETLVELTFKNPNFQSTDSDDDKGNLLRFSIGCEDYADIIRDIDQAIMSVIRTTGNGVAGSNPAPAASVTTSPTTAITSTTALAHTVAPSSNSQPA</sequence>
<keyword evidence="3" id="KW-0238">DNA-binding</keyword>
<dbReference type="Proteomes" id="UP000290900">
    <property type="component" value="Unassembled WGS sequence"/>
</dbReference>
<dbReference type="PANTHER" id="PTHR11808">
    <property type="entry name" value="TRANS-SULFURATION ENZYME FAMILY MEMBER"/>
    <property type="match status" value="1"/>
</dbReference>
<feature type="compositionally biased region" description="Pro residues" evidence="4">
    <location>
        <begin position="329"/>
        <end position="339"/>
    </location>
</feature>
<dbReference type="EMBL" id="CAACVR010000006">
    <property type="protein sequence ID" value="VEU20708.1"/>
    <property type="molecule type" value="Genomic_DNA"/>
</dbReference>
<dbReference type="InterPro" id="IPR006600">
    <property type="entry name" value="HTH_CenpB_DNA-bd_dom"/>
</dbReference>
<name>A0A448YIL1_BRENA</name>
<dbReference type="SMART" id="SM00674">
    <property type="entry name" value="CENPB"/>
    <property type="match status" value="1"/>
</dbReference>
<dbReference type="InterPro" id="IPR015421">
    <property type="entry name" value="PyrdxlP-dep_Trfase_major"/>
</dbReference>
<dbReference type="GO" id="GO:0005737">
    <property type="term" value="C:cytoplasm"/>
    <property type="evidence" value="ECO:0007669"/>
    <property type="project" value="TreeGrafter"/>
</dbReference>
<gene>
    <name evidence="6" type="ORF">BRENAR_LOCUS1443</name>
</gene>
<dbReference type="STRING" id="13370.A0A448YIL1"/>
<feature type="region of interest" description="Disordered" evidence="4">
    <location>
        <begin position="329"/>
        <end position="352"/>
    </location>
</feature>
<dbReference type="InParanoid" id="A0A448YIL1"/>
<organism evidence="6 7">
    <name type="scientific">Brettanomyces naardenensis</name>
    <name type="common">Yeast</name>
    <dbReference type="NCBI Taxonomy" id="13370"/>
    <lineage>
        <taxon>Eukaryota</taxon>
        <taxon>Fungi</taxon>
        <taxon>Dikarya</taxon>
        <taxon>Ascomycota</taxon>
        <taxon>Saccharomycotina</taxon>
        <taxon>Pichiomycetes</taxon>
        <taxon>Pichiales</taxon>
        <taxon>Pichiaceae</taxon>
        <taxon>Brettanomyces</taxon>
    </lineage>
</organism>
<evidence type="ECO:0000313" key="7">
    <source>
        <dbReference type="Proteomes" id="UP000290900"/>
    </source>
</evidence>
<dbReference type="Pfam" id="PF03221">
    <property type="entry name" value="HTH_Tnp_Tc5"/>
    <property type="match status" value="1"/>
</dbReference>
<feature type="compositionally biased region" description="Low complexity" evidence="4">
    <location>
        <begin position="385"/>
        <end position="402"/>
    </location>
</feature>
<feature type="compositionally biased region" description="Polar residues" evidence="4">
    <location>
        <begin position="373"/>
        <end position="384"/>
    </location>
</feature>
<dbReference type="InterPro" id="IPR000277">
    <property type="entry name" value="Cys/Met-Metab_PyrdxlP-dep_enz"/>
</dbReference>
<evidence type="ECO:0000313" key="6">
    <source>
        <dbReference type="EMBL" id="VEU20708.1"/>
    </source>
</evidence>
<feature type="domain" description="HTH CENPB-type" evidence="5">
    <location>
        <begin position="74"/>
        <end position="147"/>
    </location>
</feature>
<proteinExistence type="predicted"/>
<dbReference type="PANTHER" id="PTHR11808:SF35">
    <property type="entry name" value="CYSTATHIONINE GAMMA-SYNTHASE (AFU_ORTHOLOGUE AFUA_7G01590)"/>
    <property type="match status" value="1"/>
</dbReference>
<dbReference type="Gene3D" id="1.10.10.60">
    <property type="entry name" value="Homeodomain-like"/>
    <property type="match status" value="1"/>
</dbReference>
<keyword evidence="2" id="KW-0663">Pyridoxal phosphate</keyword>
<evidence type="ECO:0000256" key="1">
    <source>
        <dbReference type="ARBA" id="ARBA00001933"/>
    </source>
</evidence>
<dbReference type="Gene3D" id="3.40.640.10">
    <property type="entry name" value="Type I PLP-dependent aspartate aminotransferase-like (Major domain)"/>
    <property type="match status" value="1"/>
</dbReference>
<feature type="region of interest" description="Disordered" evidence="4">
    <location>
        <begin position="206"/>
        <end position="248"/>
    </location>
</feature>
<dbReference type="GO" id="GO:0030170">
    <property type="term" value="F:pyridoxal phosphate binding"/>
    <property type="evidence" value="ECO:0007669"/>
    <property type="project" value="InterPro"/>
</dbReference>
<feature type="compositionally biased region" description="Low complexity" evidence="4">
    <location>
        <begin position="213"/>
        <end position="241"/>
    </location>
</feature>
<feature type="region of interest" description="Disordered" evidence="4">
    <location>
        <begin position="373"/>
        <end position="405"/>
    </location>
</feature>
<dbReference type="AlphaFoldDB" id="A0A448YIL1"/>
<dbReference type="GO" id="GO:0019346">
    <property type="term" value="P:transsulfuration"/>
    <property type="evidence" value="ECO:0007669"/>
    <property type="project" value="InterPro"/>
</dbReference>
<dbReference type="PROSITE" id="PS51253">
    <property type="entry name" value="HTH_CENPB"/>
    <property type="match status" value="1"/>
</dbReference>
<evidence type="ECO:0000256" key="4">
    <source>
        <dbReference type="SAM" id="MobiDB-lite"/>
    </source>
</evidence>
<dbReference type="GO" id="GO:0003677">
    <property type="term" value="F:DNA binding"/>
    <property type="evidence" value="ECO:0007669"/>
    <property type="project" value="UniProtKB-KW"/>
</dbReference>
<reference evidence="6 7" key="1">
    <citation type="submission" date="2018-12" db="EMBL/GenBank/DDBJ databases">
        <authorList>
            <person name="Tiukova I."/>
            <person name="Dainat J."/>
        </authorList>
    </citation>
    <scope>NUCLEOTIDE SEQUENCE [LARGE SCALE GENOMIC DNA]</scope>
</reference>
<accession>A0A448YIL1</accession>
<comment type="cofactor">
    <cofactor evidence="1">
        <name>pyridoxal 5'-phosphate</name>
        <dbReference type="ChEBI" id="CHEBI:597326"/>
    </cofactor>
</comment>
<evidence type="ECO:0000256" key="3">
    <source>
        <dbReference type="ARBA" id="ARBA00023125"/>
    </source>
</evidence>
<dbReference type="Pfam" id="PF01053">
    <property type="entry name" value="Cys_Met_Meta_PP"/>
    <property type="match status" value="1"/>
</dbReference>
<keyword evidence="7" id="KW-1185">Reference proteome</keyword>
<dbReference type="GO" id="GO:0016846">
    <property type="term" value="F:carbon-sulfur lyase activity"/>
    <property type="evidence" value="ECO:0007669"/>
    <property type="project" value="TreeGrafter"/>
</dbReference>
<evidence type="ECO:0000256" key="2">
    <source>
        <dbReference type="ARBA" id="ARBA00022898"/>
    </source>
</evidence>